<organism evidence="6 7">
    <name type="scientific">Frateuria aurantia (strain ATCC 33424 / DSM 6220 / KCTC 2777 / LMG 1558 / NBRC 3245 / NCIMB 13370)</name>
    <name type="common">Acetobacter aurantius</name>
    <dbReference type="NCBI Taxonomy" id="767434"/>
    <lineage>
        <taxon>Bacteria</taxon>
        <taxon>Pseudomonadati</taxon>
        <taxon>Pseudomonadota</taxon>
        <taxon>Gammaproteobacteria</taxon>
        <taxon>Lysobacterales</taxon>
        <taxon>Rhodanobacteraceae</taxon>
        <taxon>Frateuria</taxon>
    </lineage>
</organism>
<dbReference type="EMBL" id="CP003350">
    <property type="protein sequence ID" value="AFC85413.1"/>
    <property type="molecule type" value="Genomic_DNA"/>
</dbReference>
<keyword evidence="4" id="KW-0804">Transcription</keyword>
<dbReference type="RefSeq" id="WP_014402419.1">
    <property type="nucleotide sequence ID" value="NC_017033.1"/>
</dbReference>
<dbReference type="InterPro" id="IPR005119">
    <property type="entry name" value="LysR_subst-bd"/>
</dbReference>
<feature type="domain" description="HTH lysR-type" evidence="5">
    <location>
        <begin position="1"/>
        <end position="59"/>
    </location>
</feature>
<dbReference type="PANTHER" id="PTHR30537:SF5">
    <property type="entry name" value="HTH-TYPE TRANSCRIPTIONAL ACTIVATOR TTDR-RELATED"/>
    <property type="match status" value="1"/>
</dbReference>
<dbReference type="PANTHER" id="PTHR30537">
    <property type="entry name" value="HTH-TYPE TRANSCRIPTIONAL REGULATOR"/>
    <property type="match status" value="1"/>
</dbReference>
<dbReference type="Gene3D" id="1.10.10.10">
    <property type="entry name" value="Winged helix-like DNA-binding domain superfamily/Winged helix DNA-binding domain"/>
    <property type="match status" value="1"/>
</dbReference>
<keyword evidence="7" id="KW-1185">Reference proteome</keyword>
<keyword evidence="2" id="KW-0805">Transcription regulation</keyword>
<sequence>MEHLQDLALFVRIAQAQSLSEVARAAGLSSGAVSKQLSRLEAELGVQLVKRSTRHLHLTQEGIQYAAQCRQVLSQLERAREEVRMSGELVGEIRITASLPFSRRHLAPLLAEFGMRHPRVRIHLVSSDALVSLVGGGFDLAIRQAALVDSSLVARLLVGDRRIACASPDYLARHGWPQTPGDLVNHRCLLPGDPPINLWRFVDRDGGSVTVNVGSGMFQTNDGEVAHAATLAGAGIALKSIWDVADDLVSGRLVDVLPDCHSPAAPIQAVYVRGQTVVSGRVRALIDFLAERLQCSPIRHRLESRFAVSV</sequence>
<keyword evidence="3" id="KW-0238">DNA-binding</keyword>
<gene>
    <name evidence="6" type="ordered locus">Fraau_0944</name>
</gene>
<dbReference type="Proteomes" id="UP000005234">
    <property type="component" value="Chromosome"/>
</dbReference>
<dbReference type="GO" id="GO:0003677">
    <property type="term" value="F:DNA binding"/>
    <property type="evidence" value="ECO:0007669"/>
    <property type="project" value="UniProtKB-KW"/>
</dbReference>
<name>H8L1Q3_FRAAD</name>
<dbReference type="Gene3D" id="3.40.190.290">
    <property type="match status" value="1"/>
</dbReference>
<dbReference type="InterPro" id="IPR000847">
    <property type="entry name" value="LysR_HTH_N"/>
</dbReference>
<evidence type="ECO:0000259" key="5">
    <source>
        <dbReference type="PROSITE" id="PS50931"/>
    </source>
</evidence>
<dbReference type="InterPro" id="IPR058163">
    <property type="entry name" value="LysR-type_TF_proteobact-type"/>
</dbReference>
<protein>
    <submittedName>
        <fullName evidence="6">Transcriptional regulator</fullName>
    </submittedName>
</protein>
<dbReference type="KEGG" id="fau:Fraau_0944"/>
<dbReference type="Pfam" id="PF03466">
    <property type="entry name" value="LysR_substrate"/>
    <property type="match status" value="1"/>
</dbReference>
<evidence type="ECO:0000313" key="6">
    <source>
        <dbReference type="EMBL" id="AFC85413.1"/>
    </source>
</evidence>
<dbReference type="FunFam" id="1.10.10.10:FF:000001">
    <property type="entry name" value="LysR family transcriptional regulator"/>
    <property type="match status" value="1"/>
</dbReference>
<dbReference type="GO" id="GO:0003700">
    <property type="term" value="F:DNA-binding transcription factor activity"/>
    <property type="evidence" value="ECO:0007669"/>
    <property type="project" value="InterPro"/>
</dbReference>
<dbReference type="Pfam" id="PF00126">
    <property type="entry name" value="HTH_1"/>
    <property type="match status" value="1"/>
</dbReference>
<proteinExistence type="inferred from homology"/>
<evidence type="ECO:0000256" key="1">
    <source>
        <dbReference type="ARBA" id="ARBA00009437"/>
    </source>
</evidence>
<evidence type="ECO:0000256" key="3">
    <source>
        <dbReference type="ARBA" id="ARBA00023125"/>
    </source>
</evidence>
<evidence type="ECO:0000256" key="4">
    <source>
        <dbReference type="ARBA" id="ARBA00023163"/>
    </source>
</evidence>
<dbReference type="PROSITE" id="PS50931">
    <property type="entry name" value="HTH_LYSR"/>
    <property type="match status" value="1"/>
</dbReference>
<accession>H8L1Q3</accession>
<dbReference type="InterPro" id="IPR036388">
    <property type="entry name" value="WH-like_DNA-bd_sf"/>
</dbReference>
<dbReference type="eggNOG" id="COG0583">
    <property type="taxonomic scope" value="Bacteria"/>
</dbReference>
<evidence type="ECO:0000313" key="7">
    <source>
        <dbReference type="Proteomes" id="UP000005234"/>
    </source>
</evidence>
<comment type="similarity">
    <text evidence="1">Belongs to the LysR transcriptional regulatory family.</text>
</comment>
<dbReference type="SUPFAM" id="SSF46785">
    <property type="entry name" value="Winged helix' DNA-binding domain"/>
    <property type="match status" value="1"/>
</dbReference>
<dbReference type="HOGENOM" id="CLU_039613_16_4_6"/>
<evidence type="ECO:0000256" key="2">
    <source>
        <dbReference type="ARBA" id="ARBA00023015"/>
    </source>
</evidence>
<dbReference type="AlphaFoldDB" id="H8L1Q3"/>
<dbReference type="STRING" id="767434.Fraau_0944"/>
<dbReference type="SUPFAM" id="SSF53850">
    <property type="entry name" value="Periplasmic binding protein-like II"/>
    <property type="match status" value="1"/>
</dbReference>
<dbReference type="InterPro" id="IPR036390">
    <property type="entry name" value="WH_DNA-bd_sf"/>
</dbReference>
<dbReference type="FunFam" id="3.40.190.290:FF:000001">
    <property type="entry name" value="Transcriptional regulator, LysR family"/>
    <property type="match status" value="1"/>
</dbReference>
<reference evidence="6" key="1">
    <citation type="submission" date="2012-02" db="EMBL/GenBank/DDBJ databases">
        <title>The complete genome of Frateuria aurantia DSM 6220.</title>
        <authorList>
            <consortium name="US DOE Joint Genome Institute (JGI-PGF)"/>
            <person name="Lucas S."/>
            <person name="Copeland A."/>
            <person name="Lapidus A."/>
            <person name="Glavina del Rio T."/>
            <person name="Dalin E."/>
            <person name="Tice H."/>
            <person name="Bruce D."/>
            <person name="Goodwin L."/>
            <person name="Pitluck S."/>
            <person name="Peters L."/>
            <person name="Ovchinnikova G."/>
            <person name="Teshima H."/>
            <person name="Kyrpides N."/>
            <person name="Mavromatis K."/>
            <person name="Ivanova N."/>
            <person name="Brettin T."/>
            <person name="Detter J.C."/>
            <person name="Han C."/>
            <person name="Larimer F."/>
            <person name="Land M."/>
            <person name="Hauser L."/>
            <person name="Markowitz V."/>
            <person name="Cheng J.-F."/>
            <person name="Hugenholtz P."/>
            <person name="Woyke T."/>
            <person name="Wu D."/>
            <person name="Brambilla E."/>
            <person name="Klenk H.-P."/>
            <person name="Eisen J.A."/>
        </authorList>
    </citation>
    <scope>NUCLEOTIDE SEQUENCE</scope>
    <source>
        <strain evidence="6">DSM 6220</strain>
    </source>
</reference>
<dbReference type="CDD" id="cd08422">
    <property type="entry name" value="PBP2_CrgA_like"/>
    <property type="match status" value="1"/>
</dbReference>
<dbReference type="OrthoDB" id="9810065at2"/>